<name>A0A5B7DST3_PORTR</name>
<gene>
    <name evidence="1" type="ORF">E2C01_017561</name>
</gene>
<dbReference type="EMBL" id="VSRR010001333">
    <property type="protein sequence ID" value="MPC24480.1"/>
    <property type="molecule type" value="Genomic_DNA"/>
</dbReference>
<dbReference type="Proteomes" id="UP000324222">
    <property type="component" value="Unassembled WGS sequence"/>
</dbReference>
<dbReference type="AlphaFoldDB" id="A0A5B7DST3"/>
<accession>A0A5B7DST3</accession>
<organism evidence="1 2">
    <name type="scientific">Portunus trituberculatus</name>
    <name type="common">Swimming crab</name>
    <name type="synonym">Neptunus trituberculatus</name>
    <dbReference type="NCBI Taxonomy" id="210409"/>
    <lineage>
        <taxon>Eukaryota</taxon>
        <taxon>Metazoa</taxon>
        <taxon>Ecdysozoa</taxon>
        <taxon>Arthropoda</taxon>
        <taxon>Crustacea</taxon>
        <taxon>Multicrustacea</taxon>
        <taxon>Malacostraca</taxon>
        <taxon>Eumalacostraca</taxon>
        <taxon>Eucarida</taxon>
        <taxon>Decapoda</taxon>
        <taxon>Pleocyemata</taxon>
        <taxon>Brachyura</taxon>
        <taxon>Eubrachyura</taxon>
        <taxon>Portunoidea</taxon>
        <taxon>Portunidae</taxon>
        <taxon>Portuninae</taxon>
        <taxon>Portunus</taxon>
    </lineage>
</organism>
<comment type="caution">
    <text evidence="1">The sequence shown here is derived from an EMBL/GenBank/DDBJ whole genome shotgun (WGS) entry which is preliminary data.</text>
</comment>
<protein>
    <submittedName>
        <fullName evidence="1">Uncharacterized protein</fullName>
    </submittedName>
</protein>
<evidence type="ECO:0000313" key="1">
    <source>
        <dbReference type="EMBL" id="MPC24480.1"/>
    </source>
</evidence>
<evidence type="ECO:0000313" key="2">
    <source>
        <dbReference type="Proteomes" id="UP000324222"/>
    </source>
</evidence>
<sequence length="87" mass="9616">MHRGALLPPPTRAVLVTGEDSCPHQCLASLPSHPLVPSPVYPLIPPYSLIHCTSRPRRSVLRQGCASSPRPEKNRLVNCFKLQIIGW</sequence>
<keyword evidence="2" id="KW-1185">Reference proteome</keyword>
<proteinExistence type="predicted"/>
<reference evidence="1 2" key="1">
    <citation type="submission" date="2019-05" db="EMBL/GenBank/DDBJ databases">
        <title>Another draft genome of Portunus trituberculatus and its Hox gene families provides insights of decapod evolution.</title>
        <authorList>
            <person name="Jeong J.-H."/>
            <person name="Song I."/>
            <person name="Kim S."/>
            <person name="Choi T."/>
            <person name="Kim D."/>
            <person name="Ryu S."/>
            <person name="Kim W."/>
        </authorList>
    </citation>
    <scope>NUCLEOTIDE SEQUENCE [LARGE SCALE GENOMIC DNA]</scope>
    <source>
        <tissue evidence="1">Muscle</tissue>
    </source>
</reference>